<dbReference type="Gene3D" id="2.170.130.10">
    <property type="entry name" value="TonB-dependent receptor, plug domain"/>
    <property type="match status" value="1"/>
</dbReference>
<keyword evidence="4 7" id="KW-0812">Transmembrane</keyword>
<dbReference type="OrthoDB" id="9768177at2"/>
<dbReference type="PROSITE" id="PS52016">
    <property type="entry name" value="TONB_DEPENDENT_REC_3"/>
    <property type="match status" value="1"/>
</dbReference>
<gene>
    <name evidence="10" type="ORF">E0W69_009640</name>
</gene>
<feature type="chain" id="PRO_5024387749" evidence="8">
    <location>
        <begin position="36"/>
        <end position="1161"/>
    </location>
</feature>
<dbReference type="InterPro" id="IPR008969">
    <property type="entry name" value="CarboxyPept-like_regulatory"/>
</dbReference>
<dbReference type="InterPro" id="IPR011662">
    <property type="entry name" value="Secretin/TonB_short_N"/>
</dbReference>
<dbReference type="KEGG" id="arac:E0W69_009640"/>
<dbReference type="InterPro" id="IPR023996">
    <property type="entry name" value="TonB-dep_OMP_SusC/RagA"/>
</dbReference>
<dbReference type="Gene3D" id="3.55.50.30">
    <property type="match status" value="1"/>
</dbReference>
<evidence type="ECO:0000256" key="5">
    <source>
        <dbReference type="ARBA" id="ARBA00023136"/>
    </source>
</evidence>
<keyword evidence="2 7" id="KW-0813">Transport</keyword>
<evidence type="ECO:0000313" key="11">
    <source>
        <dbReference type="Proteomes" id="UP000292424"/>
    </source>
</evidence>
<dbReference type="InterPro" id="IPR037066">
    <property type="entry name" value="Plug_dom_sf"/>
</dbReference>
<dbReference type="Pfam" id="PF07660">
    <property type="entry name" value="STN"/>
    <property type="match status" value="1"/>
</dbReference>
<comment type="similarity">
    <text evidence="7">Belongs to the TonB-dependent receptor family.</text>
</comment>
<keyword evidence="3 7" id="KW-1134">Transmembrane beta strand</keyword>
<name>A0A5P2G2G6_9BACT</name>
<dbReference type="GO" id="GO:0009279">
    <property type="term" value="C:cell outer membrane"/>
    <property type="evidence" value="ECO:0007669"/>
    <property type="project" value="UniProtKB-SubCell"/>
</dbReference>
<organism evidence="10 11">
    <name type="scientific">Rhizosphaericola mali</name>
    <dbReference type="NCBI Taxonomy" id="2545455"/>
    <lineage>
        <taxon>Bacteria</taxon>
        <taxon>Pseudomonadati</taxon>
        <taxon>Bacteroidota</taxon>
        <taxon>Chitinophagia</taxon>
        <taxon>Chitinophagales</taxon>
        <taxon>Chitinophagaceae</taxon>
        <taxon>Rhizosphaericola</taxon>
    </lineage>
</organism>
<dbReference type="InterPro" id="IPR039426">
    <property type="entry name" value="TonB-dep_rcpt-like"/>
</dbReference>
<dbReference type="Gene3D" id="2.40.170.20">
    <property type="entry name" value="TonB-dependent receptor, beta-barrel domain"/>
    <property type="match status" value="1"/>
</dbReference>
<evidence type="ECO:0000313" key="10">
    <source>
        <dbReference type="EMBL" id="QES88908.1"/>
    </source>
</evidence>
<evidence type="ECO:0000256" key="3">
    <source>
        <dbReference type="ARBA" id="ARBA00022452"/>
    </source>
</evidence>
<proteinExistence type="inferred from homology"/>
<dbReference type="Pfam" id="PF07715">
    <property type="entry name" value="Plug"/>
    <property type="match status" value="1"/>
</dbReference>
<dbReference type="InterPro" id="IPR036942">
    <property type="entry name" value="Beta-barrel_TonB_sf"/>
</dbReference>
<evidence type="ECO:0000256" key="4">
    <source>
        <dbReference type="ARBA" id="ARBA00022692"/>
    </source>
</evidence>
<evidence type="ECO:0000256" key="1">
    <source>
        <dbReference type="ARBA" id="ARBA00004571"/>
    </source>
</evidence>
<dbReference type="Pfam" id="PF13715">
    <property type="entry name" value="CarbopepD_reg_2"/>
    <property type="match status" value="1"/>
</dbReference>
<dbReference type="NCBIfam" id="TIGR04056">
    <property type="entry name" value="OMP_RagA_SusC"/>
    <property type="match status" value="1"/>
</dbReference>
<keyword evidence="6 7" id="KW-0998">Cell outer membrane</keyword>
<feature type="signal peptide" evidence="8">
    <location>
        <begin position="1"/>
        <end position="35"/>
    </location>
</feature>
<evidence type="ECO:0000256" key="2">
    <source>
        <dbReference type="ARBA" id="ARBA00022448"/>
    </source>
</evidence>
<comment type="subcellular location">
    <subcellularLocation>
        <location evidence="1 7">Cell outer membrane</location>
        <topology evidence="1 7">Multi-pass membrane protein</topology>
    </subcellularLocation>
</comment>
<accession>A0A5P2G2G6</accession>
<reference evidence="10 11" key="1">
    <citation type="submission" date="2019-09" db="EMBL/GenBank/DDBJ databases">
        <title>Complete genome sequence of Arachidicoccus sp. B3-10 isolated from apple orchard soil.</title>
        <authorList>
            <person name="Kim H.S."/>
            <person name="Han K.-I."/>
            <person name="Suh M.K."/>
            <person name="Lee K.C."/>
            <person name="Eom M.K."/>
            <person name="Kim J.-S."/>
            <person name="Kang S.W."/>
            <person name="Sin Y."/>
            <person name="Lee J.-S."/>
        </authorList>
    </citation>
    <scope>NUCLEOTIDE SEQUENCE [LARGE SCALE GENOMIC DNA]</scope>
    <source>
        <strain evidence="10 11">B3-10</strain>
    </source>
</reference>
<keyword evidence="8" id="KW-0732">Signal</keyword>
<feature type="domain" description="Secretin/TonB short N-terminal" evidence="9">
    <location>
        <begin position="67"/>
        <end position="118"/>
    </location>
</feature>
<dbReference type="InterPro" id="IPR023997">
    <property type="entry name" value="TonB-dep_OMP_SusC/RagA_CS"/>
</dbReference>
<dbReference type="SUPFAM" id="SSF49464">
    <property type="entry name" value="Carboxypeptidase regulatory domain-like"/>
    <property type="match status" value="1"/>
</dbReference>
<dbReference type="InterPro" id="IPR012910">
    <property type="entry name" value="Plug_dom"/>
</dbReference>
<dbReference type="SUPFAM" id="SSF56935">
    <property type="entry name" value="Porins"/>
    <property type="match status" value="1"/>
</dbReference>
<dbReference type="SMART" id="SM00965">
    <property type="entry name" value="STN"/>
    <property type="match status" value="1"/>
</dbReference>
<dbReference type="RefSeq" id="WP_131329856.1">
    <property type="nucleotide sequence ID" value="NZ_CP044016.1"/>
</dbReference>
<sequence length="1161" mass="130425">MRIKKLRLAVVRNFFCPSIARLLLLLLLNASSWQAYGQSTTAQMITLHFKNAPIENVLMEIQKQTPYRFMFNDKILRDANHVTLDIEQQAIDLVLAQVFRGQPLTYSIRDKTIVVSYKKQENGKRLKGKVVSINGGTPIEGASVAVNGQVLTTTDRNGSFVLENSDNGRLSISSMGYNSYEGNISLLFSENSIIRLTEKNYVFDSIDIVSTGYQQLSKERATGSFDYLSGKLYNEQVRTNVLDGIQYIANGVSLNNRINANGQLSVRGLSTIEGPKDPLIIVDNFPYNGNISNLNPNDVESITVLKDAAASSIWGAKAGNGVIVITTKKGKYGQHFKMDLTQNTTVSDKPNLFYLPNISSSDFIDVEEMLFANGYRFSDTASADHTPFSPVYETLFQKKNGNITASEAMARINTYRNHDVRNDFEKYFYKKGINQQYALSATGGSEKHNYALSGSYDRDIDNLNGQFNRATLKTLNSFKPSKQLEISVGLNYNHSENIQGRPSYGSIITTNGQIPPYTMLTDASGKSIPLYKDYRQGYIDTLGNGLLQDWHYYPLTDYKYSHITNTVEDIVTNLGLRYQVYKDLSIQGLYQYEMQSTDAKSLYDENSYFVRNLVNSFSQINYSNGSVTKIIPQGQILDKSLTKMYANQARIQLNYNHGFSKGALSLLAGGEIRQIHTASNSYRTYGYNDNILTSTNVDLANTYPNLVQGYTDFIPSGTGFSDNLNRMVSVFANGSYVYLGKYTLSSSVRRDASNIFGVATNNKWKPLWSTGLSWDLSQENFYHLLWMPKLKLRVTYGYSGNIDPSISAVTQLTYASTSPYTNTPYSRITQFSNPDLRWEKIGTYNLGLDFQLTGGILSGSIDYYHKKGSDLYGPYLLDRTTGLSVSNITKNVASMASNGMDLLLNSIVINHKFKWLINLNVNYNKDKILDYYGTNYNTGGLGITGEKGKPVYSLYSYKWAGLDGQTGDPLGYLNGTISKDYTAIINAGTQSQNLQYNGSVMPTFFGTIGNTFSYKDFGLDVRCTFQAGYYFMSSSINYNNLYASSQGHSDFSKRWQKPGDERYTDVPSMIYPANSSRDAFYNGSDALVEKGGNLRLQYINLNHSWQNIRIRKGMIRSIRLYCVANNLGILWRENKKKIDPDYQNSVIPPARNYSMGFQFTL</sequence>
<dbReference type="Proteomes" id="UP000292424">
    <property type="component" value="Chromosome"/>
</dbReference>
<evidence type="ECO:0000256" key="8">
    <source>
        <dbReference type="SAM" id="SignalP"/>
    </source>
</evidence>
<evidence type="ECO:0000256" key="7">
    <source>
        <dbReference type="PROSITE-ProRule" id="PRU01360"/>
    </source>
</evidence>
<keyword evidence="5 7" id="KW-0472">Membrane</keyword>
<dbReference type="AlphaFoldDB" id="A0A5P2G2G6"/>
<evidence type="ECO:0000256" key="6">
    <source>
        <dbReference type="ARBA" id="ARBA00023237"/>
    </source>
</evidence>
<evidence type="ECO:0000259" key="9">
    <source>
        <dbReference type="SMART" id="SM00965"/>
    </source>
</evidence>
<dbReference type="NCBIfam" id="TIGR04057">
    <property type="entry name" value="SusC_RagA_signa"/>
    <property type="match status" value="1"/>
</dbReference>
<keyword evidence="11" id="KW-1185">Reference proteome</keyword>
<protein>
    <submittedName>
        <fullName evidence="10">SusC/RagA family TonB-linked outer membrane protein</fullName>
    </submittedName>
</protein>
<dbReference type="EMBL" id="CP044016">
    <property type="protein sequence ID" value="QES88908.1"/>
    <property type="molecule type" value="Genomic_DNA"/>
</dbReference>